<gene>
    <name evidence="14" type="ORF">SAMN05444362_103222</name>
</gene>
<evidence type="ECO:0000256" key="12">
    <source>
        <dbReference type="PROSITE-ProRule" id="PRU00391"/>
    </source>
</evidence>
<evidence type="ECO:0000313" key="14">
    <source>
        <dbReference type="EMBL" id="SHF07153.1"/>
    </source>
</evidence>
<dbReference type="InterPro" id="IPR000214">
    <property type="entry name" value="Znf_DNA_glyclase/AP_lyase"/>
</dbReference>
<evidence type="ECO:0000256" key="6">
    <source>
        <dbReference type="ARBA" id="ARBA00022833"/>
    </source>
</evidence>
<evidence type="ECO:0000256" key="8">
    <source>
        <dbReference type="ARBA" id="ARBA00023204"/>
    </source>
</evidence>
<dbReference type="InterPro" id="IPR010979">
    <property type="entry name" value="Ribosomal_uS13-like_H2TH"/>
</dbReference>
<dbReference type="PROSITE" id="PS51066">
    <property type="entry name" value="ZF_FPG_2"/>
    <property type="match status" value="1"/>
</dbReference>
<evidence type="ECO:0000256" key="11">
    <source>
        <dbReference type="ARBA" id="ARBA00023295"/>
    </source>
</evidence>
<dbReference type="GO" id="GO:0006284">
    <property type="term" value="P:base-excision repair"/>
    <property type="evidence" value="ECO:0007669"/>
    <property type="project" value="InterPro"/>
</dbReference>
<dbReference type="Gene3D" id="1.10.8.50">
    <property type="match status" value="1"/>
</dbReference>
<keyword evidence="10" id="KW-0511">Multifunctional enzyme</keyword>
<dbReference type="RefSeq" id="WP_062177655.1">
    <property type="nucleotide sequence ID" value="NZ_BBXL01000003.1"/>
</dbReference>
<feature type="domain" description="FPG-type" evidence="13">
    <location>
        <begin position="227"/>
        <end position="273"/>
    </location>
</feature>
<keyword evidence="5" id="KW-0378">Hydrolase</keyword>
<comment type="similarity">
    <text evidence="1">Belongs to the FPG family.</text>
</comment>
<dbReference type="EMBL" id="FQUC01000003">
    <property type="protein sequence ID" value="SHF07153.1"/>
    <property type="molecule type" value="Genomic_DNA"/>
</dbReference>
<keyword evidence="2" id="KW-0479">Metal-binding</keyword>
<evidence type="ECO:0000313" key="15">
    <source>
        <dbReference type="Proteomes" id="UP000184480"/>
    </source>
</evidence>
<name>A0A1M4YNC6_9BACT</name>
<dbReference type="PANTHER" id="PTHR22993">
    <property type="entry name" value="FORMAMIDOPYRIMIDINE-DNA GLYCOSYLASE"/>
    <property type="match status" value="1"/>
</dbReference>
<dbReference type="GO" id="GO:0016829">
    <property type="term" value="F:lyase activity"/>
    <property type="evidence" value="ECO:0007669"/>
    <property type="project" value="UniProtKB-KW"/>
</dbReference>
<evidence type="ECO:0000256" key="9">
    <source>
        <dbReference type="ARBA" id="ARBA00023239"/>
    </source>
</evidence>
<evidence type="ECO:0000256" key="10">
    <source>
        <dbReference type="ARBA" id="ARBA00023268"/>
    </source>
</evidence>
<dbReference type="SUPFAM" id="SSF46946">
    <property type="entry name" value="S13-like H2TH domain"/>
    <property type="match status" value="1"/>
</dbReference>
<sequence>MLEIPESTTIAHQAESILLDKIISKVVLATSPHRFTWYHGNPEAYSKLLVGRQIESAIGHGAFVSLLCDNNIRIAISDGVNMKYYPAIEPHPGKHQLLIEFEDKTFLAFTVSMYGSILAFEGDLDNPYYSGSLAKISPLDEHFDEIYLNSLFKDTTKDLSIKALLATEQRIPGLGNGVLQDILFKAGLHPKRKISTISDLEKSDLFHCLKFTLQNMTDKGGRDTEKDFYGNKGGYACILSKNTYKSPCPNCGDTIIKEAYLGGTVYYCPSCQKLT</sequence>
<evidence type="ECO:0000256" key="7">
    <source>
        <dbReference type="ARBA" id="ARBA00023125"/>
    </source>
</evidence>
<protein>
    <submittedName>
        <fullName evidence="14">Formamidopyrimidine-DNA glycosylase</fullName>
    </submittedName>
</protein>
<dbReference type="InterPro" id="IPR035937">
    <property type="entry name" value="FPG_N"/>
</dbReference>
<dbReference type="GO" id="GO:0003684">
    <property type="term" value="F:damaged DNA binding"/>
    <property type="evidence" value="ECO:0007669"/>
    <property type="project" value="InterPro"/>
</dbReference>
<evidence type="ECO:0000256" key="5">
    <source>
        <dbReference type="ARBA" id="ARBA00022801"/>
    </source>
</evidence>
<dbReference type="GO" id="GO:0034039">
    <property type="term" value="F:8-oxo-7,8-dihydroguanine DNA N-glycosylase activity"/>
    <property type="evidence" value="ECO:0007669"/>
    <property type="project" value="TreeGrafter"/>
</dbReference>
<dbReference type="PANTHER" id="PTHR22993:SF9">
    <property type="entry name" value="FORMAMIDOPYRIMIDINE-DNA GLYCOSYLASE"/>
    <property type="match status" value="1"/>
</dbReference>
<evidence type="ECO:0000256" key="4">
    <source>
        <dbReference type="ARBA" id="ARBA00022771"/>
    </source>
</evidence>
<dbReference type="GO" id="GO:0008270">
    <property type="term" value="F:zinc ion binding"/>
    <property type="evidence" value="ECO:0007669"/>
    <property type="project" value="UniProtKB-KW"/>
</dbReference>
<keyword evidence="3" id="KW-0227">DNA damage</keyword>
<evidence type="ECO:0000256" key="3">
    <source>
        <dbReference type="ARBA" id="ARBA00022763"/>
    </source>
</evidence>
<dbReference type="OrthoDB" id="9800855at2"/>
<dbReference type="SMART" id="SM01232">
    <property type="entry name" value="H2TH"/>
    <property type="match status" value="1"/>
</dbReference>
<keyword evidence="6" id="KW-0862">Zinc</keyword>
<accession>A0A1M4YNC6</accession>
<keyword evidence="7" id="KW-0238">DNA-binding</keyword>
<evidence type="ECO:0000259" key="13">
    <source>
        <dbReference type="PROSITE" id="PS51066"/>
    </source>
</evidence>
<keyword evidence="11" id="KW-0326">Glycosidase</keyword>
<dbReference type="GO" id="GO:0003906">
    <property type="term" value="F:DNA-(apurinic or apyrimidinic site) endonuclease activity"/>
    <property type="evidence" value="ECO:0007669"/>
    <property type="project" value="InterPro"/>
</dbReference>
<dbReference type="STRING" id="1346286.SAMN05444362_103222"/>
<keyword evidence="9" id="KW-0456">Lyase</keyword>
<evidence type="ECO:0000256" key="1">
    <source>
        <dbReference type="ARBA" id="ARBA00009409"/>
    </source>
</evidence>
<dbReference type="InterPro" id="IPR015886">
    <property type="entry name" value="H2TH_FPG"/>
</dbReference>
<evidence type="ECO:0000256" key="2">
    <source>
        <dbReference type="ARBA" id="ARBA00022723"/>
    </source>
</evidence>
<keyword evidence="15" id="KW-1185">Reference proteome</keyword>
<proteinExistence type="inferred from homology"/>
<dbReference type="SUPFAM" id="SSF57716">
    <property type="entry name" value="Glucocorticoid receptor-like (DNA-binding domain)"/>
    <property type="match status" value="1"/>
</dbReference>
<dbReference type="AlphaFoldDB" id="A0A1M4YNC6"/>
<dbReference type="Proteomes" id="UP000184480">
    <property type="component" value="Unassembled WGS sequence"/>
</dbReference>
<keyword evidence="4 12" id="KW-0863">Zinc-finger</keyword>
<reference evidence="15" key="1">
    <citation type="submission" date="2016-11" db="EMBL/GenBank/DDBJ databases">
        <authorList>
            <person name="Varghese N."/>
            <person name="Submissions S."/>
        </authorList>
    </citation>
    <scope>NUCLEOTIDE SEQUENCE [LARGE SCALE GENOMIC DNA]</scope>
    <source>
        <strain evidence="15">DSM 27370</strain>
    </source>
</reference>
<keyword evidence="8" id="KW-0234">DNA repair</keyword>
<dbReference type="SUPFAM" id="SSF81624">
    <property type="entry name" value="N-terminal domain of MutM-like DNA repair proteins"/>
    <property type="match status" value="1"/>
</dbReference>
<organism evidence="14 15">
    <name type="scientific">Dysgonomonas macrotermitis</name>
    <dbReference type="NCBI Taxonomy" id="1346286"/>
    <lineage>
        <taxon>Bacteria</taxon>
        <taxon>Pseudomonadati</taxon>
        <taxon>Bacteroidota</taxon>
        <taxon>Bacteroidia</taxon>
        <taxon>Bacteroidales</taxon>
        <taxon>Dysgonomonadaceae</taxon>
        <taxon>Dysgonomonas</taxon>
    </lineage>
</organism>